<organism evidence="2 3">
    <name type="scientific">Cristinia sonorae</name>
    <dbReference type="NCBI Taxonomy" id="1940300"/>
    <lineage>
        <taxon>Eukaryota</taxon>
        <taxon>Fungi</taxon>
        <taxon>Dikarya</taxon>
        <taxon>Basidiomycota</taxon>
        <taxon>Agaricomycotina</taxon>
        <taxon>Agaricomycetes</taxon>
        <taxon>Agaricomycetidae</taxon>
        <taxon>Agaricales</taxon>
        <taxon>Pleurotineae</taxon>
        <taxon>Stephanosporaceae</taxon>
        <taxon>Cristinia</taxon>
    </lineage>
</organism>
<evidence type="ECO:0000313" key="3">
    <source>
        <dbReference type="Proteomes" id="UP000813824"/>
    </source>
</evidence>
<dbReference type="AlphaFoldDB" id="A0A8K0UIG8"/>
<comment type="caution">
    <text evidence="2">The sequence shown here is derived from an EMBL/GenBank/DDBJ whole genome shotgun (WGS) entry which is preliminary data.</text>
</comment>
<accession>A0A8K0UIG8</accession>
<feature type="compositionally biased region" description="Polar residues" evidence="1">
    <location>
        <begin position="33"/>
        <end position="42"/>
    </location>
</feature>
<dbReference type="OrthoDB" id="3194625at2759"/>
<dbReference type="EMBL" id="JAEVFJ010000034">
    <property type="protein sequence ID" value="KAH8091830.1"/>
    <property type="molecule type" value="Genomic_DNA"/>
</dbReference>
<gene>
    <name evidence="2" type="ORF">BXZ70DRAFT_471694</name>
</gene>
<proteinExistence type="predicted"/>
<sequence>MLLAEEFDDTDDPHMTYRDYPATVFSGAPSPQPGSATGTTSFDVHRSATASPISPHIMGLRASESGSIFREAVWPPPGEASRFVDPMLQGSSQVNLTKIVDDVMGPSPTESEGPKPDPPLFGPASHIRGGSGSTTTPSASASQVSLHRDPFRTPPPTAYPHTRNASSMSLTSIARHTPSPSWDTTPGSPTGMAVGGGGGVLFVTNGVPGSPSVATPPRNWLERSPKAWNGDGHSRKGSTDDNDGGGGVGTAL</sequence>
<reference evidence="2" key="1">
    <citation type="journal article" date="2021" name="New Phytol.">
        <title>Evolutionary innovations through gain and loss of genes in the ectomycorrhizal Boletales.</title>
        <authorList>
            <person name="Wu G."/>
            <person name="Miyauchi S."/>
            <person name="Morin E."/>
            <person name="Kuo A."/>
            <person name="Drula E."/>
            <person name="Varga T."/>
            <person name="Kohler A."/>
            <person name="Feng B."/>
            <person name="Cao Y."/>
            <person name="Lipzen A."/>
            <person name="Daum C."/>
            <person name="Hundley H."/>
            <person name="Pangilinan J."/>
            <person name="Johnson J."/>
            <person name="Barry K."/>
            <person name="LaButti K."/>
            <person name="Ng V."/>
            <person name="Ahrendt S."/>
            <person name="Min B."/>
            <person name="Choi I.G."/>
            <person name="Park H."/>
            <person name="Plett J.M."/>
            <person name="Magnuson J."/>
            <person name="Spatafora J.W."/>
            <person name="Nagy L.G."/>
            <person name="Henrissat B."/>
            <person name="Grigoriev I.V."/>
            <person name="Yang Z.L."/>
            <person name="Xu J."/>
            <person name="Martin F.M."/>
        </authorList>
    </citation>
    <scope>NUCLEOTIDE SEQUENCE</scope>
    <source>
        <strain evidence="2">KKN 215</strain>
    </source>
</reference>
<name>A0A8K0UIG8_9AGAR</name>
<feature type="region of interest" description="Disordered" evidence="1">
    <location>
        <begin position="102"/>
        <end position="252"/>
    </location>
</feature>
<feature type="compositionally biased region" description="Low complexity" evidence="1">
    <location>
        <begin position="133"/>
        <end position="142"/>
    </location>
</feature>
<evidence type="ECO:0000313" key="2">
    <source>
        <dbReference type="EMBL" id="KAH8091830.1"/>
    </source>
</evidence>
<keyword evidence="3" id="KW-1185">Reference proteome</keyword>
<feature type="compositionally biased region" description="Polar residues" evidence="1">
    <location>
        <begin position="163"/>
        <end position="188"/>
    </location>
</feature>
<feature type="region of interest" description="Disordered" evidence="1">
    <location>
        <begin position="1"/>
        <end position="42"/>
    </location>
</feature>
<feature type="compositionally biased region" description="Acidic residues" evidence="1">
    <location>
        <begin position="1"/>
        <end position="11"/>
    </location>
</feature>
<evidence type="ECO:0000256" key="1">
    <source>
        <dbReference type="SAM" id="MobiDB-lite"/>
    </source>
</evidence>
<protein>
    <submittedName>
        <fullName evidence="2">Uncharacterized protein</fullName>
    </submittedName>
</protein>
<dbReference type="Proteomes" id="UP000813824">
    <property type="component" value="Unassembled WGS sequence"/>
</dbReference>